<dbReference type="GO" id="GO:0022412">
    <property type="term" value="P:cellular process involved in reproduction in multicellular organism"/>
    <property type="evidence" value="ECO:0007669"/>
    <property type="project" value="UniProtKB-ARBA"/>
</dbReference>
<evidence type="ECO:0000313" key="4">
    <source>
        <dbReference type="EMBL" id="KAH9360212.1"/>
    </source>
</evidence>
<keyword evidence="5" id="KW-1185">Reference proteome</keyword>
<gene>
    <name evidence="4" type="ORF">HPB48_016879</name>
</gene>
<evidence type="ECO:0000256" key="2">
    <source>
        <dbReference type="ARBA" id="ARBA00023134"/>
    </source>
</evidence>
<dbReference type="GO" id="GO:0001667">
    <property type="term" value="P:ameboidal-type cell migration"/>
    <property type="evidence" value="ECO:0007669"/>
    <property type="project" value="UniProtKB-ARBA"/>
</dbReference>
<dbReference type="GO" id="GO:0005525">
    <property type="term" value="F:GTP binding"/>
    <property type="evidence" value="ECO:0007669"/>
    <property type="project" value="UniProtKB-KW"/>
</dbReference>
<keyword evidence="1" id="KW-0547">Nucleotide-binding</keyword>
<dbReference type="InterPro" id="IPR001806">
    <property type="entry name" value="Small_GTPase"/>
</dbReference>
<name>A0A9J6FDP4_HAELO</name>
<dbReference type="EMBL" id="JABSTR010000001">
    <property type="protein sequence ID" value="KAH9360212.1"/>
    <property type="molecule type" value="Genomic_DNA"/>
</dbReference>
<dbReference type="PROSITE" id="PS51257">
    <property type="entry name" value="PROKAR_LIPOPROTEIN"/>
    <property type="match status" value="1"/>
</dbReference>
<dbReference type="Proteomes" id="UP000821853">
    <property type="component" value="Chromosome 1"/>
</dbReference>
<organism evidence="4 5">
    <name type="scientific">Haemaphysalis longicornis</name>
    <name type="common">Bush tick</name>
    <dbReference type="NCBI Taxonomy" id="44386"/>
    <lineage>
        <taxon>Eukaryota</taxon>
        <taxon>Metazoa</taxon>
        <taxon>Ecdysozoa</taxon>
        <taxon>Arthropoda</taxon>
        <taxon>Chelicerata</taxon>
        <taxon>Arachnida</taxon>
        <taxon>Acari</taxon>
        <taxon>Parasitiformes</taxon>
        <taxon>Ixodida</taxon>
        <taxon>Ixodoidea</taxon>
        <taxon>Ixodidae</taxon>
        <taxon>Haemaphysalinae</taxon>
        <taxon>Haemaphysalis</taxon>
    </lineage>
</organism>
<dbReference type="InterPro" id="IPR027417">
    <property type="entry name" value="P-loop_NTPase"/>
</dbReference>
<dbReference type="AlphaFoldDB" id="A0A9J6FDP4"/>
<accession>A0A9J6FDP4</accession>
<dbReference type="GO" id="GO:0035099">
    <property type="term" value="P:hemocyte migration"/>
    <property type="evidence" value="ECO:0007669"/>
    <property type="project" value="UniProtKB-ARBA"/>
</dbReference>
<dbReference type="PANTHER" id="PTHR24072">
    <property type="entry name" value="RHO FAMILY GTPASE"/>
    <property type="match status" value="1"/>
</dbReference>
<feature type="region of interest" description="Disordered" evidence="3">
    <location>
        <begin position="33"/>
        <end position="70"/>
    </location>
</feature>
<dbReference type="VEuPathDB" id="VectorBase:HLOH_060919"/>
<dbReference type="OrthoDB" id="8830751at2759"/>
<dbReference type="InterPro" id="IPR003578">
    <property type="entry name" value="Small_GTPase_Rho"/>
</dbReference>
<evidence type="ECO:0000256" key="3">
    <source>
        <dbReference type="SAM" id="MobiDB-lite"/>
    </source>
</evidence>
<evidence type="ECO:0000313" key="5">
    <source>
        <dbReference type="Proteomes" id="UP000821853"/>
    </source>
</evidence>
<keyword evidence="2" id="KW-0342">GTP-binding</keyword>
<comment type="caution">
    <text evidence="4">The sequence shown here is derived from an EMBL/GenBank/DDBJ whole genome shotgun (WGS) entry which is preliminary data.</text>
</comment>
<dbReference type="GO" id="GO:0003924">
    <property type="term" value="F:GTPase activity"/>
    <property type="evidence" value="ECO:0007669"/>
    <property type="project" value="InterPro"/>
</dbReference>
<dbReference type="SMART" id="SM00174">
    <property type="entry name" value="RHO"/>
    <property type="match status" value="1"/>
</dbReference>
<reference evidence="4 5" key="1">
    <citation type="journal article" date="2020" name="Cell">
        <title>Large-Scale Comparative Analyses of Tick Genomes Elucidate Their Genetic Diversity and Vector Capacities.</title>
        <authorList>
            <consortium name="Tick Genome and Microbiome Consortium (TIGMIC)"/>
            <person name="Jia N."/>
            <person name="Wang J."/>
            <person name="Shi W."/>
            <person name="Du L."/>
            <person name="Sun Y."/>
            <person name="Zhan W."/>
            <person name="Jiang J.F."/>
            <person name="Wang Q."/>
            <person name="Zhang B."/>
            <person name="Ji P."/>
            <person name="Bell-Sakyi L."/>
            <person name="Cui X.M."/>
            <person name="Yuan T.T."/>
            <person name="Jiang B.G."/>
            <person name="Yang W.F."/>
            <person name="Lam T.T."/>
            <person name="Chang Q.C."/>
            <person name="Ding S.J."/>
            <person name="Wang X.J."/>
            <person name="Zhu J.G."/>
            <person name="Ruan X.D."/>
            <person name="Zhao L."/>
            <person name="Wei J.T."/>
            <person name="Ye R.Z."/>
            <person name="Que T.C."/>
            <person name="Du C.H."/>
            <person name="Zhou Y.H."/>
            <person name="Cheng J.X."/>
            <person name="Dai P.F."/>
            <person name="Guo W.B."/>
            <person name="Han X.H."/>
            <person name="Huang E.J."/>
            <person name="Li L.F."/>
            <person name="Wei W."/>
            <person name="Gao Y.C."/>
            <person name="Liu J.Z."/>
            <person name="Shao H.Z."/>
            <person name="Wang X."/>
            <person name="Wang C.C."/>
            <person name="Yang T.C."/>
            <person name="Huo Q.B."/>
            <person name="Li W."/>
            <person name="Chen H.Y."/>
            <person name="Chen S.E."/>
            <person name="Zhou L.G."/>
            <person name="Ni X.B."/>
            <person name="Tian J.H."/>
            <person name="Sheng Y."/>
            <person name="Liu T."/>
            <person name="Pan Y.S."/>
            <person name="Xia L.Y."/>
            <person name="Li J."/>
            <person name="Zhao F."/>
            <person name="Cao W.C."/>
        </authorList>
    </citation>
    <scope>NUCLEOTIDE SEQUENCE [LARGE SCALE GENOMIC DNA]</scope>
    <source>
        <strain evidence="4">HaeL-2018</strain>
    </source>
</reference>
<dbReference type="GO" id="GO:0035006">
    <property type="term" value="P:melanization defense response"/>
    <property type="evidence" value="ECO:0007669"/>
    <property type="project" value="UniProtKB-ARBA"/>
</dbReference>
<sequence length="150" mass="16641">MRPSLPPRSSIGDCRCRLGHQSSSGHLQLGAACAGERPNDAPRTHRRPPSGWNADGHATGQEDYDRLRPPSSMDDHVILMCFSIDSPDSLRGILDNWIVDARHSYAHVPCHARRQLLHGYLECFERAENGAREAFETATRAAVRVSTSKN</sequence>
<dbReference type="GO" id="GO:0007264">
    <property type="term" value="P:small GTPase-mediated signal transduction"/>
    <property type="evidence" value="ECO:0007669"/>
    <property type="project" value="InterPro"/>
</dbReference>
<dbReference type="GO" id="GO:0003006">
    <property type="term" value="P:developmental process involved in reproduction"/>
    <property type="evidence" value="ECO:0007669"/>
    <property type="project" value="UniProtKB-ARBA"/>
</dbReference>
<proteinExistence type="predicted"/>
<evidence type="ECO:0000256" key="1">
    <source>
        <dbReference type="ARBA" id="ARBA00022741"/>
    </source>
</evidence>
<dbReference type="Gene3D" id="3.40.50.300">
    <property type="entry name" value="P-loop containing nucleotide triphosphate hydrolases"/>
    <property type="match status" value="1"/>
</dbReference>
<protein>
    <submittedName>
        <fullName evidence="4">Uncharacterized protein</fullName>
    </submittedName>
</protein>
<dbReference type="Pfam" id="PF00071">
    <property type="entry name" value="Ras"/>
    <property type="match status" value="1"/>
</dbReference>